<dbReference type="EMBL" id="JBEAFC010000009">
    <property type="protein sequence ID" value="KAL1541418.1"/>
    <property type="molecule type" value="Genomic_DNA"/>
</dbReference>
<dbReference type="AlphaFoldDB" id="A0ABD1GEI1"/>
<comment type="caution">
    <text evidence="1">The sequence shown here is derived from an EMBL/GenBank/DDBJ whole genome shotgun (WGS) entry which is preliminary data.</text>
</comment>
<sequence>MALCYVRSTLVEADTAACRAAKVGREGCLGFRKKNELHFVQIKLMALSISPNQDFDISESFLPFQHLSPTQVFCRALTCRSQFPAKYIYSQMGSEIEKKKCANYRLVNVSGYFQELYFRSLYELLGGTGDCICHRCYSHTPLAKELGVSKAVLQRTVSIELLYWINPRPSLIIEWNS</sequence>
<evidence type="ECO:0000313" key="2">
    <source>
        <dbReference type="Proteomes" id="UP001567538"/>
    </source>
</evidence>
<protein>
    <submittedName>
        <fullName evidence="1">Uncharacterized protein</fullName>
    </submittedName>
</protein>
<dbReference type="Proteomes" id="UP001567538">
    <property type="component" value="Unassembled WGS sequence"/>
</dbReference>
<name>A0ABD1GEI1_SALDI</name>
<organism evidence="1 2">
    <name type="scientific">Salvia divinorum</name>
    <name type="common">Maria pastora</name>
    <name type="synonym">Diviner's sage</name>
    <dbReference type="NCBI Taxonomy" id="28513"/>
    <lineage>
        <taxon>Eukaryota</taxon>
        <taxon>Viridiplantae</taxon>
        <taxon>Streptophyta</taxon>
        <taxon>Embryophyta</taxon>
        <taxon>Tracheophyta</taxon>
        <taxon>Spermatophyta</taxon>
        <taxon>Magnoliopsida</taxon>
        <taxon>eudicotyledons</taxon>
        <taxon>Gunneridae</taxon>
        <taxon>Pentapetalae</taxon>
        <taxon>asterids</taxon>
        <taxon>lamiids</taxon>
        <taxon>Lamiales</taxon>
        <taxon>Lamiaceae</taxon>
        <taxon>Nepetoideae</taxon>
        <taxon>Mentheae</taxon>
        <taxon>Salviinae</taxon>
        <taxon>Salvia</taxon>
        <taxon>Salvia subgen. Calosphace</taxon>
    </lineage>
</organism>
<keyword evidence="2" id="KW-1185">Reference proteome</keyword>
<evidence type="ECO:0000313" key="1">
    <source>
        <dbReference type="EMBL" id="KAL1541418.1"/>
    </source>
</evidence>
<gene>
    <name evidence="1" type="ORF">AAHA92_25642</name>
</gene>
<accession>A0ABD1GEI1</accession>
<proteinExistence type="predicted"/>
<reference evidence="1 2" key="1">
    <citation type="submission" date="2024-06" db="EMBL/GenBank/DDBJ databases">
        <title>A chromosome level genome sequence of Diviner's sage (Salvia divinorum).</title>
        <authorList>
            <person name="Ford S.A."/>
            <person name="Ro D.-K."/>
            <person name="Ness R.W."/>
            <person name="Phillips M.A."/>
        </authorList>
    </citation>
    <scope>NUCLEOTIDE SEQUENCE [LARGE SCALE GENOMIC DNA]</scope>
    <source>
        <strain evidence="1">SAF-2024a</strain>
        <tissue evidence="1">Leaf</tissue>
    </source>
</reference>